<evidence type="ECO:0000256" key="1">
    <source>
        <dbReference type="SAM" id="MobiDB-lite"/>
    </source>
</evidence>
<feature type="compositionally biased region" description="Polar residues" evidence="1">
    <location>
        <begin position="192"/>
        <end position="205"/>
    </location>
</feature>
<feature type="compositionally biased region" description="Polar residues" evidence="1">
    <location>
        <begin position="40"/>
        <end position="60"/>
    </location>
</feature>
<dbReference type="AlphaFoldDB" id="A0A0C2TW10"/>
<feature type="region of interest" description="Disordered" evidence="1">
    <location>
        <begin position="36"/>
        <end position="60"/>
    </location>
</feature>
<feature type="compositionally biased region" description="Polar residues" evidence="1">
    <location>
        <begin position="808"/>
        <end position="822"/>
    </location>
</feature>
<feature type="region of interest" description="Disordered" evidence="1">
    <location>
        <begin position="192"/>
        <end position="269"/>
    </location>
</feature>
<feature type="region of interest" description="Disordered" evidence="1">
    <location>
        <begin position="691"/>
        <end position="846"/>
    </location>
</feature>
<feature type="region of interest" description="Disordered" evidence="1">
    <location>
        <begin position="505"/>
        <end position="573"/>
    </location>
</feature>
<feature type="compositionally biased region" description="Low complexity" evidence="1">
    <location>
        <begin position="745"/>
        <end position="758"/>
    </location>
</feature>
<proteinExistence type="predicted"/>
<dbReference type="Proteomes" id="UP000054549">
    <property type="component" value="Unassembled WGS sequence"/>
</dbReference>
<reference evidence="2 3" key="1">
    <citation type="submission" date="2014-04" db="EMBL/GenBank/DDBJ databases">
        <title>Evolutionary Origins and Diversification of the Mycorrhizal Mutualists.</title>
        <authorList>
            <consortium name="DOE Joint Genome Institute"/>
            <consortium name="Mycorrhizal Genomics Consortium"/>
            <person name="Kohler A."/>
            <person name="Kuo A."/>
            <person name="Nagy L.G."/>
            <person name="Floudas D."/>
            <person name="Copeland A."/>
            <person name="Barry K.W."/>
            <person name="Cichocki N."/>
            <person name="Veneault-Fourrey C."/>
            <person name="LaButti K."/>
            <person name="Lindquist E.A."/>
            <person name="Lipzen A."/>
            <person name="Lundell T."/>
            <person name="Morin E."/>
            <person name="Murat C."/>
            <person name="Riley R."/>
            <person name="Ohm R."/>
            <person name="Sun H."/>
            <person name="Tunlid A."/>
            <person name="Henrissat B."/>
            <person name="Grigoriev I.V."/>
            <person name="Hibbett D.S."/>
            <person name="Martin F."/>
        </authorList>
    </citation>
    <scope>NUCLEOTIDE SEQUENCE [LARGE SCALE GENOMIC DNA]</scope>
    <source>
        <strain evidence="2 3">Koide BX008</strain>
    </source>
</reference>
<feature type="compositionally biased region" description="Low complexity" evidence="1">
    <location>
        <begin position="924"/>
        <end position="935"/>
    </location>
</feature>
<feature type="compositionally biased region" description="Polar residues" evidence="1">
    <location>
        <begin position="699"/>
        <end position="715"/>
    </location>
</feature>
<keyword evidence="3" id="KW-1185">Reference proteome</keyword>
<feature type="compositionally biased region" description="Polar residues" evidence="1">
    <location>
        <begin position="891"/>
        <end position="913"/>
    </location>
</feature>
<feature type="compositionally biased region" description="Basic and acidic residues" evidence="1">
    <location>
        <begin position="534"/>
        <end position="548"/>
    </location>
</feature>
<name>A0A0C2TW10_AMAMK</name>
<dbReference type="HOGENOM" id="CLU_003032_0_0_1"/>
<gene>
    <name evidence="2" type="ORF">M378DRAFT_6312</name>
</gene>
<evidence type="ECO:0000313" key="3">
    <source>
        <dbReference type="Proteomes" id="UP000054549"/>
    </source>
</evidence>
<dbReference type="OrthoDB" id="2526154at2759"/>
<feature type="compositionally biased region" description="Polar residues" evidence="1">
    <location>
        <begin position="243"/>
        <end position="253"/>
    </location>
</feature>
<feature type="compositionally biased region" description="Low complexity" evidence="1">
    <location>
        <begin position="219"/>
        <end position="242"/>
    </location>
</feature>
<feature type="compositionally biased region" description="Polar residues" evidence="1">
    <location>
        <begin position="517"/>
        <end position="532"/>
    </location>
</feature>
<sequence>MQAPDEAPLWPPPKAPLSTQRLASIANALGIPIPAVRTPFTRSPSETASRSQTTSGTTSIPSCSKYLLHVIPPQFLNHGSGKSHRPPLPSTNGYHPQFRRGVLVPVCANFQTQLALIAKEYALPSTTGILLYLVTSPNDSPDTATTTRNEQVNEPGPLLSEEIWKHLWTRVIRVEQMEDNVLPTSTRLYRLGSQSGADESISSSQRDGDSARQLRPFISAGTSRSRSVASSFSPSSCASSTSDLRLNSKSPFMTSSSDPGTPDTSQSSMDEVAIKADRLLLPGLGSPSLIPVLAKVEFDIDHRKAGWLEPWLRSRRVNHAKRFKAKHDGSRELPLAFVTGTKASIDHEDADYTSLSHHSDSEAESDAENATARVSLCTAAHGPVEDVFGTDAGTTAGRRSNERDEKLLKMTSRSQLSVIISSQESLKNLSHGVNAAEDEVDVYTKVRSPEESEKRVGAIFDDLDLGLDPTVEFDDNDQYDKRRSQFLMKAKLDEIEKAMLQCSPRALKTSSEEDSANARQSPSKTTYLTVSPSRKGDARRGQLHHNDDLEIASPTWPSVSHRSSREPIPIKPDDPVAPPQLALNGIATAGTNTVTISTLTRETNDLEEDHSQTIVFEPGDTDVIDDHIPLSPDPIERFPPTVVEKIPHGGIASRARPPTTTITASRFSLDSTDEAVSKSSNRATLVKGIKKLWRRSDKTNSQLPQVPSTGRSSPNQLPPRHERPSKGDSLHTPDATSPVAVDQLPVPSSATSSRSPSPNFAGPSNLEGFHFDQESPYPTRFPSRHSPQPTSPPLPPPPEQKTIRKSILNWTKSRNGSVSQGASVAESRASLEQSRPPSRSGIVEGLRARQPSIVGLIFNKHVPTSSADIPPSPRIPEHFLVNSRHAAPLPTTVSVTPPGQPMSDTNLPRSSTDSHASSEHRTSSSRGSLASSQDSLYTRPSFDTSQFEIVSPKAAALTYPYHGLDHD</sequence>
<dbReference type="EMBL" id="KN818222">
    <property type="protein sequence ID" value="KIL71594.1"/>
    <property type="molecule type" value="Genomic_DNA"/>
</dbReference>
<organism evidence="2 3">
    <name type="scientific">Amanita muscaria (strain Koide BX008)</name>
    <dbReference type="NCBI Taxonomy" id="946122"/>
    <lineage>
        <taxon>Eukaryota</taxon>
        <taxon>Fungi</taxon>
        <taxon>Dikarya</taxon>
        <taxon>Basidiomycota</taxon>
        <taxon>Agaricomycotina</taxon>
        <taxon>Agaricomycetes</taxon>
        <taxon>Agaricomycetidae</taxon>
        <taxon>Agaricales</taxon>
        <taxon>Pluteineae</taxon>
        <taxon>Amanitaceae</taxon>
        <taxon>Amanita</taxon>
    </lineage>
</organism>
<dbReference type="InParanoid" id="A0A0C2TW10"/>
<feature type="compositionally biased region" description="Pro residues" evidence="1">
    <location>
        <begin position="789"/>
        <end position="799"/>
    </location>
</feature>
<feature type="compositionally biased region" description="Low complexity" evidence="1">
    <location>
        <begin position="254"/>
        <end position="268"/>
    </location>
</feature>
<feature type="compositionally biased region" description="Basic and acidic residues" evidence="1">
    <location>
        <begin position="719"/>
        <end position="731"/>
    </location>
</feature>
<protein>
    <submittedName>
        <fullName evidence="2">Uncharacterized protein</fullName>
    </submittedName>
</protein>
<accession>A0A0C2TW10</accession>
<evidence type="ECO:0000313" key="2">
    <source>
        <dbReference type="EMBL" id="KIL71594.1"/>
    </source>
</evidence>
<feature type="region of interest" description="Disordered" evidence="1">
    <location>
        <begin position="863"/>
        <end position="943"/>
    </location>
</feature>